<gene>
    <name evidence="2" type="ORF">D7Z54_33135</name>
</gene>
<protein>
    <submittedName>
        <fullName evidence="2">DNA helicase</fullName>
    </submittedName>
</protein>
<evidence type="ECO:0000313" key="3">
    <source>
        <dbReference type="Proteomes" id="UP000275076"/>
    </source>
</evidence>
<dbReference type="InterPro" id="IPR007694">
    <property type="entry name" value="DNA_helicase_DnaB-like_C"/>
</dbReference>
<sequence length="342" mass="38226">KMINTKSTVEIIEHLQKEAERIRMGTSVRKKVGTGVKSDTDRFLEEYEARKEGRSFRVWQSHFATINSEVGGYMSGNVYCWFGRTGRGKSIIVLEEAIDAAMQGATVLFWALEMSWFEVMARAYVSISARQGVSTANVDGVDLEAGFDAKELRTGKLSEGFEEGFRTFVSCMDDYMPGELIFRSTDEEGFTQRNIRTLEADIEEVDADVVVIDPFYYMDYEKNTSKTTGGDAANTSMKLRKITGRLNIVTHAITQADEDKNEKTEDGVRELKAPQRAEVKKTSQLPEDSTNLFAIDTNDGLGVISIGKGRNGGEGVEMELFYRPNVGIVKEIEAEELAISQF</sequence>
<evidence type="ECO:0000313" key="2">
    <source>
        <dbReference type="EMBL" id="RSL29076.1"/>
    </source>
</evidence>
<dbReference type="AlphaFoldDB" id="A0A428MSF0"/>
<dbReference type="GO" id="GO:0006260">
    <property type="term" value="P:DNA replication"/>
    <property type="evidence" value="ECO:0007669"/>
    <property type="project" value="InterPro"/>
</dbReference>
<dbReference type="EMBL" id="RBVX01000097">
    <property type="protein sequence ID" value="RSL29076.1"/>
    <property type="molecule type" value="Genomic_DNA"/>
</dbReference>
<keyword evidence="2" id="KW-0547">Nucleotide-binding</keyword>
<organism evidence="2 3">
    <name type="scientific">Salibacterium salarium</name>
    <dbReference type="NCBI Taxonomy" id="284579"/>
    <lineage>
        <taxon>Bacteria</taxon>
        <taxon>Bacillati</taxon>
        <taxon>Bacillota</taxon>
        <taxon>Bacilli</taxon>
        <taxon>Bacillales</taxon>
        <taxon>Bacillaceae</taxon>
    </lineage>
</organism>
<keyword evidence="2" id="KW-0347">Helicase</keyword>
<dbReference type="Proteomes" id="UP000275076">
    <property type="component" value="Unassembled WGS sequence"/>
</dbReference>
<keyword evidence="3" id="KW-1185">Reference proteome</keyword>
<keyword evidence="2" id="KW-0378">Hydrolase</keyword>
<proteinExistence type="predicted"/>
<dbReference type="GO" id="GO:0003678">
    <property type="term" value="F:DNA helicase activity"/>
    <property type="evidence" value="ECO:0007669"/>
    <property type="project" value="InterPro"/>
</dbReference>
<dbReference type="RefSeq" id="WP_125563195.1">
    <property type="nucleotide sequence ID" value="NZ_RBVX01000097.1"/>
</dbReference>
<comment type="caution">
    <text evidence="2">The sequence shown here is derived from an EMBL/GenBank/DDBJ whole genome shotgun (WGS) entry which is preliminary data.</text>
</comment>
<feature type="domain" description="SF4 helicase" evidence="1">
    <location>
        <begin position="60"/>
        <end position="295"/>
    </location>
</feature>
<name>A0A428MSF0_9BACI</name>
<dbReference type="Pfam" id="PF03796">
    <property type="entry name" value="DnaB_C"/>
    <property type="match status" value="1"/>
</dbReference>
<feature type="non-terminal residue" evidence="2">
    <location>
        <position position="1"/>
    </location>
</feature>
<keyword evidence="2" id="KW-0067">ATP-binding</keyword>
<reference evidence="2 3" key="1">
    <citation type="submission" date="2018-10" db="EMBL/GenBank/DDBJ databases">
        <title>Draft genome sequence of Bacillus salarius IM0101, isolated from a hypersaline soil in Inner Mongolia, China.</title>
        <authorList>
            <person name="Yamprayoonswat W."/>
            <person name="Boonvisut S."/>
            <person name="Jumpathong W."/>
            <person name="Sittihan S."/>
            <person name="Ruangsuj P."/>
            <person name="Wanthongcharoen S."/>
            <person name="Thongpramul N."/>
            <person name="Pimmason S."/>
            <person name="Yu B."/>
            <person name="Yasawong M."/>
        </authorList>
    </citation>
    <scope>NUCLEOTIDE SEQUENCE [LARGE SCALE GENOMIC DNA]</scope>
    <source>
        <strain evidence="2 3">IM0101</strain>
    </source>
</reference>
<dbReference type="InterPro" id="IPR027417">
    <property type="entry name" value="P-loop_NTPase"/>
</dbReference>
<dbReference type="GO" id="GO:0005524">
    <property type="term" value="F:ATP binding"/>
    <property type="evidence" value="ECO:0007669"/>
    <property type="project" value="InterPro"/>
</dbReference>
<accession>A0A428MSF0</accession>
<dbReference type="OrthoDB" id="2914472at2"/>
<evidence type="ECO:0000259" key="1">
    <source>
        <dbReference type="Pfam" id="PF03796"/>
    </source>
</evidence>
<dbReference type="Gene3D" id="3.40.50.300">
    <property type="entry name" value="P-loop containing nucleotide triphosphate hydrolases"/>
    <property type="match status" value="1"/>
</dbReference>
<dbReference type="SUPFAM" id="SSF52540">
    <property type="entry name" value="P-loop containing nucleoside triphosphate hydrolases"/>
    <property type="match status" value="1"/>
</dbReference>